<name>A0A6J0MX07_RAPSA</name>
<evidence type="ECO:0000259" key="1">
    <source>
        <dbReference type="PROSITE" id="PS50181"/>
    </source>
</evidence>
<dbReference type="InterPro" id="IPR006527">
    <property type="entry name" value="F-box-assoc_dom_typ1"/>
</dbReference>
<reference evidence="2" key="1">
    <citation type="journal article" date="2019" name="Database">
        <title>The radish genome database (RadishGD): an integrated information resource for radish genomics.</title>
        <authorList>
            <person name="Yu H.J."/>
            <person name="Baek S."/>
            <person name="Lee Y.J."/>
            <person name="Cho A."/>
            <person name="Mun J.H."/>
        </authorList>
    </citation>
    <scope>NUCLEOTIDE SEQUENCE [LARGE SCALE GENOMIC DNA]</scope>
    <source>
        <strain evidence="2">cv. WK10039</strain>
    </source>
</reference>
<dbReference type="RefSeq" id="XP_018476191.1">
    <property type="nucleotide sequence ID" value="XM_018620689.2"/>
</dbReference>
<dbReference type="GeneID" id="108847446"/>
<dbReference type="SUPFAM" id="SSF81383">
    <property type="entry name" value="F-box domain"/>
    <property type="match status" value="1"/>
</dbReference>
<dbReference type="AlphaFoldDB" id="A0A6J0MX07"/>
<protein>
    <submittedName>
        <fullName evidence="3">F-box protein At2g14710</fullName>
    </submittedName>
</protein>
<dbReference type="PANTHER" id="PTHR31672:SF13">
    <property type="entry name" value="F-BOX PROTEIN CPR30-LIKE"/>
    <property type="match status" value="1"/>
</dbReference>
<gene>
    <name evidence="3" type="primary">LOC108847446</name>
</gene>
<dbReference type="SMART" id="SM00256">
    <property type="entry name" value="FBOX"/>
    <property type="match status" value="1"/>
</dbReference>
<dbReference type="InterPro" id="IPR001810">
    <property type="entry name" value="F-box_dom"/>
</dbReference>
<proteinExistence type="predicted"/>
<feature type="domain" description="F-box" evidence="1">
    <location>
        <begin position="13"/>
        <end position="60"/>
    </location>
</feature>
<reference evidence="3" key="2">
    <citation type="submission" date="2025-08" db="UniProtKB">
        <authorList>
            <consortium name="RefSeq"/>
        </authorList>
    </citation>
    <scope>IDENTIFICATION</scope>
    <source>
        <tissue evidence="3">Leaf</tissue>
    </source>
</reference>
<evidence type="ECO:0000313" key="3">
    <source>
        <dbReference type="RefSeq" id="XP_018476191.1"/>
    </source>
</evidence>
<evidence type="ECO:0000313" key="2">
    <source>
        <dbReference type="Proteomes" id="UP000504610"/>
    </source>
</evidence>
<dbReference type="Pfam" id="PF07734">
    <property type="entry name" value="FBA_1"/>
    <property type="match status" value="1"/>
</dbReference>
<dbReference type="Gene3D" id="1.20.1280.50">
    <property type="match status" value="1"/>
</dbReference>
<dbReference type="PANTHER" id="PTHR31672">
    <property type="entry name" value="BNACNNG10540D PROTEIN"/>
    <property type="match status" value="1"/>
</dbReference>
<dbReference type="Proteomes" id="UP000504610">
    <property type="component" value="Chromosome 3"/>
</dbReference>
<dbReference type="CDD" id="cd22157">
    <property type="entry name" value="F-box_AtFBW1-like"/>
    <property type="match status" value="1"/>
</dbReference>
<dbReference type="InterPro" id="IPR036047">
    <property type="entry name" value="F-box-like_dom_sf"/>
</dbReference>
<dbReference type="OrthoDB" id="1022060at2759"/>
<dbReference type="Pfam" id="PF00646">
    <property type="entry name" value="F-box"/>
    <property type="match status" value="1"/>
</dbReference>
<dbReference type="PROSITE" id="PS50181">
    <property type="entry name" value="FBOX"/>
    <property type="match status" value="1"/>
</dbReference>
<keyword evidence="2" id="KW-1185">Reference proteome</keyword>
<dbReference type="KEGG" id="rsz:108847446"/>
<dbReference type="InterPro" id="IPR050796">
    <property type="entry name" value="SCF_F-box_component"/>
</dbReference>
<organism evidence="2 3">
    <name type="scientific">Raphanus sativus</name>
    <name type="common">Radish</name>
    <name type="synonym">Raphanus raphanistrum var. sativus</name>
    <dbReference type="NCBI Taxonomy" id="3726"/>
    <lineage>
        <taxon>Eukaryota</taxon>
        <taxon>Viridiplantae</taxon>
        <taxon>Streptophyta</taxon>
        <taxon>Embryophyta</taxon>
        <taxon>Tracheophyta</taxon>
        <taxon>Spermatophyta</taxon>
        <taxon>Magnoliopsida</taxon>
        <taxon>eudicotyledons</taxon>
        <taxon>Gunneridae</taxon>
        <taxon>Pentapetalae</taxon>
        <taxon>rosids</taxon>
        <taxon>malvids</taxon>
        <taxon>Brassicales</taxon>
        <taxon>Brassicaceae</taxon>
        <taxon>Brassiceae</taxon>
        <taxon>Raphanus</taxon>
    </lineage>
</organism>
<dbReference type="InterPro" id="IPR017451">
    <property type="entry name" value="F-box-assoc_interact_dom"/>
</dbReference>
<accession>A0A6J0MX07</accession>
<dbReference type="NCBIfam" id="TIGR01640">
    <property type="entry name" value="F_box_assoc_1"/>
    <property type="match status" value="1"/>
</dbReference>
<sequence length="380" mass="44133">MESNTKKQKSEIAALEEKLPWEMIEEILSRVPPESLVRFRVVCKRWKAILDDKTFVYNHKDTFRFILTTKSKIYSVSIDPKIVVRELSLDIPGRLESQKPTKLVNCDEFLICSTDTGAAVCNPWLKQITWIRETRFKFHGIGYPHTNTNSTGEKRAYKTIWCNYVKWKIYDLASGTWKYVVSKPGDTNKEKKQIALAHSLSGVLMNGNLFWIVSVDETKYHLETFDFSREGFYRFCDLPCGKRHPLDALVLRVFKGDRFSVLKQSKVTKKIEIWVTKNKVNVEDDGKSVVWMRLMNFSIPNLPRLAQATYYQQPSYFIDNNERLVVCCCDKTGKPWIYIMGDNKLISKVHLDSVADPWPLHCTCFPSLVPVPRGQRDEPE</sequence>